<organism evidence="2 3">
    <name type="scientific">Dialister micraerophilus UPII 345-E</name>
    <dbReference type="NCBI Taxonomy" id="910314"/>
    <lineage>
        <taxon>Bacteria</taxon>
        <taxon>Bacillati</taxon>
        <taxon>Bacillota</taxon>
        <taxon>Negativicutes</taxon>
        <taxon>Veillonellales</taxon>
        <taxon>Veillonellaceae</taxon>
        <taxon>Dialister</taxon>
    </lineage>
</organism>
<accession>E4L958</accession>
<protein>
    <submittedName>
        <fullName evidence="2">Uncharacterized protein</fullName>
    </submittedName>
</protein>
<dbReference type="AlphaFoldDB" id="E4L958"/>
<keyword evidence="1" id="KW-1133">Transmembrane helix</keyword>
<keyword evidence="1" id="KW-0472">Membrane</keyword>
<reference evidence="2 3" key="1">
    <citation type="submission" date="2010-11" db="EMBL/GenBank/DDBJ databases">
        <authorList>
            <person name="Durkin A.S."/>
            <person name="Madupu R."/>
            <person name="Torralba M."/>
            <person name="Gillis M."/>
            <person name="Methe B."/>
            <person name="Sutton G."/>
            <person name="Nelson K.E."/>
        </authorList>
    </citation>
    <scope>NUCLEOTIDE SEQUENCE [LARGE SCALE GENOMIC DNA]</scope>
    <source>
        <strain evidence="2 3">UPII 345-E</strain>
    </source>
</reference>
<sequence length="40" mass="4989">MLAVQLYITRKDNLIKIVYTFYLLLYILYKTYKYIIFGEF</sequence>
<dbReference type="Proteomes" id="UP000004594">
    <property type="component" value="Unassembled WGS sequence"/>
</dbReference>
<evidence type="ECO:0000313" key="2">
    <source>
        <dbReference type="EMBL" id="EFR42678.1"/>
    </source>
</evidence>
<comment type="caution">
    <text evidence="2">The sequence shown here is derived from an EMBL/GenBank/DDBJ whole genome shotgun (WGS) entry which is preliminary data.</text>
</comment>
<gene>
    <name evidence="2" type="ORF">HMPREF9220_0668</name>
</gene>
<evidence type="ECO:0000313" key="3">
    <source>
        <dbReference type="Proteomes" id="UP000004594"/>
    </source>
</evidence>
<name>E4L958_9FIRM</name>
<proteinExistence type="predicted"/>
<keyword evidence="1" id="KW-0812">Transmembrane</keyword>
<dbReference type="EMBL" id="AENT01000021">
    <property type="protein sequence ID" value="EFR42678.1"/>
    <property type="molecule type" value="Genomic_DNA"/>
</dbReference>
<evidence type="ECO:0000256" key="1">
    <source>
        <dbReference type="SAM" id="Phobius"/>
    </source>
</evidence>
<feature type="transmembrane region" description="Helical" evidence="1">
    <location>
        <begin position="14"/>
        <end position="32"/>
    </location>
</feature>